<dbReference type="OrthoDB" id="5232919at2759"/>
<dbReference type="GO" id="GO:0004407">
    <property type="term" value="F:histone deacetylase activity"/>
    <property type="evidence" value="ECO:0007669"/>
    <property type="project" value="TreeGrafter"/>
</dbReference>
<dbReference type="InterPro" id="IPR037138">
    <property type="entry name" value="His_deacetylse_dom_sf"/>
</dbReference>
<keyword evidence="4 7" id="KW-0378">Hydrolase</keyword>
<dbReference type="Gene3D" id="3.40.800.20">
    <property type="entry name" value="Histone deacetylase domain"/>
    <property type="match status" value="1"/>
</dbReference>
<dbReference type="eggNOG" id="KOG1343">
    <property type="taxonomic scope" value="Eukaryota"/>
</dbReference>
<evidence type="ECO:0000256" key="4">
    <source>
        <dbReference type="ARBA" id="ARBA00022801"/>
    </source>
</evidence>
<evidence type="ECO:0000256" key="1">
    <source>
        <dbReference type="ARBA" id="ARBA00001947"/>
    </source>
</evidence>
<proteinExistence type="inferred from homology"/>
<evidence type="ECO:0000313" key="7">
    <source>
        <dbReference type="EMBL" id="CCX30028.1"/>
    </source>
</evidence>
<organism evidence="7 8">
    <name type="scientific">Pyronema omphalodes (strain CBS 100304)</name>
    <name type="common">Pyronema confluens</name>
    <dbReference type="NCBI Taxonomy" id="1076935"/>
    <lineage>
        <taxon>Eukaryota</taxon>
        <taxon>Fungi</taxon>
        <taxon>Dikarya</taxon>
        <taxon>Ascomycota</taxon>
        <taxon>Pezizomycotina</taxon>
        <taxon>Pezizomycetes</taxon>
        <taxon>Pezizales</taxon>
        <taxon>Pyronemataceae</taxon>
        <taxon>Pyronema</taxon>
    </lineage>
</organism>
<evidence type="ECO:0000256" key="5">
    <source>
        <dbReference type="ARBA" id="ARBA00022833"/>
    </source>
</evidence>
<dbReference type="InterPro" id="IPR023696">
    <property type="entry name" value="Ureohydrolase_dom_sf"/>
</dbReference>
<comment type="cofactor">
    <cofactor evidence="1">
        <name>Zn(2+)</name>
        <dbReference type="ChEBI" id="CHEBI:29105"/>
    </cofactor>
</comment>
<dbReference type="OMA" id="FRAEWIL"/>
<evidence type="ECO:0000313" key="8">
    <source>
        <dbReference type="Proteomes" id="UP000018144"/>
    </source>
</evidence>
<dbReference type="Pfam" id="PF00850">
    <property type="entry name" value="Hist_deacetyl"/>
    <property type="match status" value="1"/>
</dbReference>
<accession>U4LDT9</accession>
<evidence type="ECO:0000259" key="6">
    <source>
        <dbReference type="Pfam" id="PF00850"/>
    </source>
</evidence>
<keyword evidence="8" id="KW-1185">Reference proteome</keyword>
<dbReference type="GO" id="GO:0040029">
    <property type="term" value="P:epigenetic regulation of gene expression"/>
    <property type="evidence" value="ECO:0007669"/>
    <property type="project" value="TreeGrafter"/>
</dbReference>
<dbReference type="PANTHER" id="PTHR10625">
    <property type="entry name" value="HISTONE DEACETYLASE HDAC1-RELATED"/>
    <property type="match status" value="1"/>
</dbReference>
<dbReference type="Proteomes" id="UP000018144">
    <property type="component" value="Unassembled WGS sequence"/>
</dbReference>
<keyword evidence="5" id="KW-0862">Zinc</keyword>
<comment type="similarity">
    <text evidence="2">Belongs to the histone deacetylase family.</text>
</comment>
<dbReference type="InterPro" id="IPR023801">
    <property type="entry name" value="His_deacetylse_dom"/>
</dbReference>
<dbReference type="GO" id="GO:0046872">
    <property type="term" value="F:metal ion binding"/>
    <property type="evidence" value="ECO:0007669"/>
    <property type="project" value="UniProtKB-KW"/>
</dbReference>
<dbReference type="PANTHER" id="PTHR10625:SF17">
    <property type="entry name" value="HISTONE DEACETYLASE 8"/>
    <property type="match status" value="1"/>
</dbReference>
<keyword evidence="3" id="KW-0479">Metal-binding</keyword>
<dbReference type="AlphaFoldDB" id="U4LDT9"/>
<dbReference type="SUPFAM" id="SSF52768">
    <property type="entry name" value="Arginase/deacetylase"/>
    <property type="match status" value="1"/>
</dbReference>
<evidence type="ECO:0000256" key="3">
    <source>
        <dbReference type="ARBA" id="ARBA00022723"/>
    </source>
</evidence>
<dbReference type="STRING" id="1076935.U4LDT9"/>
<gene>
    <name evidence="7" type="ORF">PCON_08020</name>
</gene>
<protein>
    <submittedName>
        <fullName evidence="7">Similar to Acetylpolyamine aminohydrolase acc. no. Q48935</fullName>
    </submittedName>
</protein>
<dbReference type="EMBL" id="HF935415">
    <property type="protein sequence ID" value="CCX30028.1"/>
    <property type="molecule type" value="Genomic_DNA"/>
</dbReference>
<dbReference type="GO" id="GO:0016787">
    <property type="term" value="F:hydrolase activity"/>
    <property type="evidence" value="ECO:0007669"/>
    <property type="project" value="UniProtKB-KW"/>
</dbReference>
<reference evidence="7 8" key="1">
    <citation type="journal article" date="2013" name="PLoS Genet.">
        <title>The genome and development-dependent transcriptomes of Pyronema confluens: a window into fungal evolution.</title>
        <authorList>
            <person name="Traeger S."/>
            <person name="Altegoer F."/>
            <person name="Freitag M."/>
            <person name="Gabaldon T."/>
            <person name="Kempken F."/>
            <person name="Kumar A."/>
            <person name="Marcet-Houben M."/>
            <person name="Poggeler S."/>
            <person name="Stajich J.E."/>
            <person name="Nowrousian M."/>
        </authorList>
    </citation>
    <scope>NUCLEOTIDE SEQUENCE [LARGE SCALE GENOMIC DNA]</scope>
    <source>
        <strain evidence="8">CBS 100304</strain>
        <tissue evidence="7">Vegetative mycelium</tissue>
    </source>
</reference>
<name>U4LDT9_PYROM</name>
<evidence type="ECO:0000256" key="2">
    <source>
        <dbReference type="ARBA" id="ARBA00005947"/>
    </source>
</evidence>
<sequence length="416" mass="45226">MQILHNPSTLSHSILELVGSRLIPAYESPARISSILSALSSRPITHCTTDIDAALHAASKVHTADYLQHLRTIFPQSLEAGLIEPSGTLLPECFPSARLPGYKARNKTPTDLSARTGWYAFDLSSGIAEHTYTAALASADLARRGALAIADGEKTVFAMCRPPGHHCGKDVMGGYCYLNNTAIAVKTLLGELDDDSQGQISILDLDFHHGNGTQEVFYADQNPTYVSIHGEGEYPYFSGAPEEKGEGKGKGYNLNLPISCSQDVTWELYSPRIQQAIEKLKAVRTKYLVVSLGFDTFCNDPVGKFCLAREDYGKMGRIVGELGLPTLVVLEGGYVVEELGNNCAEFLRGLEAGKASVEVEAAVEEEVKLDDSDKLDKTCEWEKVEKSEAVNGSYTNGYTNGYCNGYKTVVNGHGRR</sequence>
<feature type="domain" description="Histone deacetylase" evidence="6">
    <location>
        <begin position="27"/>
        <end position="349"/>
    </location>
</feature>